<evidence type="ECO:0000313" key="3">
    <source>
        <dbReference type="EMBL" id="SJM36954.1"/>
    </source>
</evidence>
<accession>A0A1R4EEM5</accession>
<dbReference type="RefSeq" id="WP_077448368.1">
    <property type="nucleotide sequence ID" value="NZ_FUGD01000067.1"/>
</dbReference>
<dbReference type="InterPro" id="IPR006016">
    <property type="entry name" value="UspA"/>
</dbReference>
<dbReference type="CDD" id="cd00293">
    <property type="entry name" value="USP-like"/>
    <property type="match status" value="1"/>
</dbReference>
<feature type="domain" description="UspA" evidence="2">
    <location>
        <begin position="202"/>
        <end position="283"/>
    </location>
</feature>
<proteinExistence type="inferred from homology"/>
<evidence type="ECO:0000259" key="2">
    <source>
        <dbReference type="Pfam" id="PF00582"/>
    </source>
</evidence>
<comment type="similarity">
    <text evidence="1">Belongs to the universal stress protein A family.</text>
</comment>
<dbReference type="Proteomes" id="UP000188169">
    <property type="component" value="Unassembled WGS sequence"/>
</dbReference>
<dbReference type="Pfam" id="PF00582">
    <property type="entry name" value="Usp"/>
    <property type="match status" value="1"/>
</dbReference>
<dbReference type="PANTHER" id="PTHR46268:SF6">
    <property type="entry name" value="UNIVERSAL STRESS PROTEIN UP12"/>
    <property type="match status" value="1"/>
</dbReference>
<dbReference type="EMBL" id="FUGD01000067">
    <property type="protein sequence ID" value="SJM36954.1"/>
    <property type="molecule type" value="Genomic_DNA"/>
</dbReference>
<dbReference type="STRING" id="1945520.A1019T_00923"/>
<gene>
    <name evidence="3" type="ORF">A1019T_00923</name>
</gene>
<dbReference type="AlphaFoldDB" id="A0A1R4EEM5"/>
<name>A0A1R4EEM5_9GAMM</name>
<dbReference type="OrthoDB" id="9804721at2"/>
<evidence type="ECO:0000313" key="4">
    <source>
        <dbReference type="Proteomes" id="UP000188169"/>
    </source>
</evidence>
<reference evidence="4" key="1">
    <citation type="submission" date="2017-02" db="EMBL/GenBank/DDBJ databases">
        <authorList>
            <person name="Mornico D."/>
        </authorList>
    </citation>
    <scope>NUCLEOTIDE SEQUENCE [LARGE SCALE GENOMIC DNA]</scope>
</reference>
<organism evidence="3 4">
    <name type="scientific">Psychrobacter pasteurii</name>
    <dbReference type="NCBI Taxonomy" id="1945520"/>
    <lineage>
        <taxon>Bacteria</taxon>
        <taxon>Pseudomonadati</taxon>
        <taxon>Pseudomonadota</taxon>
        <taxon>Gammaproteobacteria</taxon>
        <taxon>Moraxellales</taxon>
        <taxon>Moraxellaceae</taxon>
        <taxon>Psychrobacter</taxon>
    </lineage>
</organism>
<protein>
    <submittedName>
        <fullName evidence="3">Universal stress protein family protein</fullName>
    </submittedName>
</protein>
<sequence>MSNLRADSVIACLDCPNHVQAVLEASMWAAKNLQAPIGLLHAAPTVQHKEALDYSGYLVADDGTHLLKQLTLEEKDSNGKLRDQGRLLLRQAQSYCEQHQGRYKHQIYYLHRHASIAESLDYVDESAQLVVLGHQVTCKDTLSQLIRASRCPALVTHESFKVPKTALFGFDNRPTCHALLEWLCSTSLIRNLNLHVVMVGEENERNKEALREAYARLTQSGISCKKALIQGHDVTSALMYYQQHNELDLLITGAFGESRLHEFLHGSNTRKLLKASQTPYLLYPKM</sequence>
<evidence type="ECO:0000256" key="1">
    <source>
        <dbReference type="ARBA" id="ARBA00008791"/>
    </source>
</evidence>
<dbReference type="Gene3D" id="3.40.50.12370">
    <property type="match status" value="1"/>
</dbReference>
<dbReference type="SUPFAM" id="SSF52402">
    <property type="entry name" value="Adenine nucleotide alpha hydrolases-like"/>
    <property type="match status" value="2"/>
</dbReference>
<keyword evidence="4" id="KW-1185">Reference proteome</keyword>
<dbReference type="PANTHER" id="PTHR46268">
    <property type="entry name" value="STRESS RESPONSE PROTEIN NHAX"/>
    <property type="match status" value="1"/>
</dbReference>